<dbReference type="Pfam" id="PF12239">
    <property type="entry name" value="DUF3605"/>
    <property type="match status" value="1"/>
</dbReference>
<dbReference type="EMBL" id="LAZP02000094">
    <property type="protein sequence ID" value="PFH61026.1"/>
    <property type="molecule type" value="Genomic_DNA"/>
</dbReference>
<dbReference type="AlphaFoldDB" id="A0A2A9PJM4"/>
<dbReference type="OrthoDB" id="498286at2759"/>
<protein>
    <recommendedName>
        <fullName evidence="3">N-acetylglucosamine-induced protein 1</fullName>
    </recommendedName>
</protein>
<dbReference type="Proteomes" id="UP000037136">
    <property type="component" value="Unassembled WGS sequence"/>
</dbReference>
<organism evidence="1 2">
    <name type="scientific">Ophiocordyceps unilateralis</name>
    <name type="common">Zombie-ant fungus</name>
    <name type="synonym">Torrubia unilateralis</name>
    <dbReference type="NCBI Taxonomy" id="268505"/>
    <lineage>
        <taxon>Eukaryota</taxon>
        <taxon>Fungi</taxon>
        <taxon>Dikarya</taxon>
        <taxon>Ascomycota</taxon>
        <taxon>Pezizomycotina</taxon>
        <taxon>Sordariomycetes</taxon>
        <taxon>Hypocreomycetidae</taxon>
        <taxon>Hypocreales</taxon>
        <taxon>Ophiocordycipitaceae</taxon>
        <taxon>Ophiocordyceps</taxon>
    </lineage>
</organism>
<dbReference type="PANTHER" id="PTHR35020">
    <property type="entry name" value="N-ACETYLGLUCOSAMINE-INDUCED PROTEIN 1"/>
    <property type="match status" value="1"/>
</dbReference>
<dbReference type="PANTHER" id="PTHR35020:SF2">
    <property type="entry name" value="N-ACETYLGLUCOSAMINE-INDUCED PROTEIN 1"/>
    <property type="match status" value="1"/>
</dbReference>
<evidence type="ECO:0000313" key="2">
    <source>
        <dbReference type="Proteomes" id="UP000037136"/>
    </source>
</evidence>
<dbReference type="GO" id="GO:0005737">
    <property type="term" value="C:cytoplasm"/>
    <property type="evidence" value="ECO:0007669"/>
    <property type="project" value="TreeGrafter"/>
</dbReference>
<gene>
    <name evidence="1" type="ORF">XA68_18391</name>
</gene>
<proteinExistence type="predicted"/>
<evidence type="ECO:0000313" key="1">
    <source>
        <dbReference type="EMBL" id="PFH61026.1"/>
    </source>
</evidence>
<dbReference type="GO" id="GO:0006044">
    <property type="term" value="P:N-acetylglucosamine metabolic process"/>
    <property type="evidence" value="ECO:0007669"/>
    <property type="project" value="TreeGrafter"/>
</dbReference>
<sequence length="213" mass="24197">MGDDVTRRQTAADGLPFALTSVDRVLLSQTDDDFVPHSWRELKSIIEKNDLSALKRKPSDLDQYIKWTTDMKKQYGSITAFILANRLPSAWGQPPFSPQSQVPLNDAADYKVLLNDWPYGLEAGIKHLVVWSRTPIPTDAKTGDVTAESRALIQDFIDRYFVDSIGPGGEKQVLWFKNWVALQSVRSLEHFHVLVRDVDEDLVARWVGQQTEE</sequence>
<keyword evidence="2" id="KW-1185">Reference proteome</keyword>
<dbReference type="InterPro" id="IPR022036">
    <property type="entry name" value="DUF3605"/>
</dbReference>
<evidence type="ECO:0008006" key="3">
    <source>
        <dbReference type="Google" id="ProtNLM"/>
    </source>
</evidence>
<name>A0A2A9PJM4_OPHUN</name>
<accession>A0A2A9PJM4</accession>
<dbReference type="STRING" id="268505.A0A2A9PJM4"/>
<reference evidence="1 2" key="2">
    <citation type="journal article" date="2017" name="Sci. Rep.">
        <title>Ant-infecting Ophiocordyceps genomes reveal a high diversity of potential behavioral manipulation genes and a possible major role for enterotoxins.</title>
        <authorList>
            <person name="de Bekker C."/>
            <person name="Ohm R.A."/>
            <person name="Evans H.C."/>
            <person name="Brachmann A."/>
            <person name="Hughes D.P."/>
        </authorList>
    </citation>
    <scope>NUCLEOTIDE SEQUENCE [LARGE SCALE GENOMIC DNA]</scope>
    <source>
        <strain evidence="1 2">SC16a</strain>
    </source>
</reference>
<comment type="caution">
    <text evidence="1">The sequence shown here is derived from an EMBL/GenBank/DDBJ whole genome shotgun (WGS) entry which is preliminary data.</text>
</comment>
<reference evidence="1 2" key="1">
    <citation type="journal article" date="2015" name="BMC Genomics">
        <title>Gene expression during zombie ant biting behavior reflects the complexity underlying fungal parasitic behavioral manipulation.</title>
        <authorList>
            <person name="de Bekker C."/>
            <person name="Ohm R.A."/>
            <person name="Loreto R.G."/>
            <person name="Sebastian A."/>
            <person name="Albert I."/>
            <person name="Merrow M."/>
            <person name="Brachmann A."/>
            <person name="Hughes D.P."/>
        </authorList>
    </citation>
    <scope>NUCLEOTIDE SEQUENCE [LARGE SCALE GENOMIC DNA]</scope>
    <source>
        <strain evidence="1 2">SC16a</strain>
    </source>
</reference>